<name>A4CHU6_ROBBH</name>
<dbReference type="KEGG" id="rbi:RB2501_06380"/>
<dbReference type="AlphaFoldDB" id="A4CHU6"/>
<organism evidence="1 2">
    <name type="scientific">Robiginitalea biformata (strain ATCC BAA-864 / DSM 15991 / KCTC 12146 / HTCC2501)</name>
    <dbReference type="NCBI Taxonomy" id="313596"/>
    <lineage>
        <taxon>Bacteria</taxon>
        <taxon>Pseudomonadati</taxon>
        <taxon>Bacteroidota</taxon>
        <taxon>Flavobacteriia</taxon>
        <taxon>Flavobacteriales</taxon>
        <taxon>Flavobacteriaceae</taxon>
        <taxon>Robiginitalea</taxon>
    </lineage>
</organism>
<proteinExistence type="predicted"/>
<dbReference type="HOGENOM" id="CLU_3188465_0_0_10"/>
<dbReference type="EMBL" id="CP001712">
    <property type="protein sequence ID" value="EAR16504.1"/>
    <property type="molecule type" value="Genomic_DNA"/>
</dbReference>
<evidence type="ECO:0000313" key="1">
    <source>
        <dbReference type="EMBL" id="EAR16504.1"/>
    </source>
</evidence>
<accession>A4CHU6</accession>
<keyword evidence="2" id="KW-1185">Reference proteome</keyword>
<dbReference type="Proteomes" id="UP000009049">
    <property type="component" value="Chromosome"/>
</dbReference>
<sequence>MLSPARMLSPGKVFSPGKMLKELNRSGPGFIRALTEIPGAIGYIKE</sequence>
<dbReference type="STRING" id="313596.RB2501_06380"/>
<gene>
    <name evidence="1" type="ordered locus">RB2501_06380</name>
</gene>
<protein>
    <submittedName>
        <fullName evidence="1">Uncharacterized protein</fullName>
    </submittedName>
</protein>
<reference evidence="1 2" key="1">
    <citation type="journal article" date="2009" name="J. Bacteriol.">
        <title>Complete genome sequence of Robiginitalea biformata HTCC2501.</title>
        <authorList>
            <person name="Oh H.M."/>
            <person name="Giovannoni S.J."/>
            <person name="Lee K."/>
            <person name="Ferriera S."/>
            <person name="Johnson J."/>
            <person name="Cho J.C."/>
        </authorList>
    </citation>
    <scope>NUCLEOTIDE SEQUENCE [LARGE SCALE GENOMIC DNA]</scope>
    <source>
        <strain evidence="2">ATCC BAA-864 / HTCC2501 / KCTC 12146</strain>
    </source>
</reference>
<evidence type="ECO:0000313" key="2">
    <source>
        <dbReference type="Proteomes" id="UP000009049"/>
    </source>
</evidence>